<protein>
    <submittedName>
        <fullName evidence="11">CCA tRNA nucleotidyltransferase</fullName>
    </submittedName>
</protein>
<evidence type="ECO:0000256" key="7">
    <source>
        <dbReference type="ARBA" id="ARBA00022842"/>
    </source>
</evidence>
<accession>A0A6G6Y4L4</accession>
<dbReference type="GO" id="GO:0016779">
    <property type="term" value="F:nucleotidyltransferase activity"/>
    <property type="evidence" value="ECO:0007669"/>
    <property type="project" value="UniProtKB-KW"/>
</dbReference>
<dbReference type="SUPFAM" id="SSF81891">
    <property type="entry name" value="Poly A polymerase C-terminal region-like"/>
    <property type="match status" value="1"/>
</dbReference>
<dbReference type="Pfam" id="PF01743">
    <property type="entry name" value="PolyA_pol"/>
    <property type="match status" value="1"/>
</dbReference>
<evidence type="ECO:0000256" key="5">
    <source>
        <dbReference type="ARBA" id="ARBA00022723"/>
    </source>
</evidence>
<gene>
    <name evidence="11" type="ORF">G5C33_08965</name>
</gene>
<dbReference type="GO" id="GO:0008033">
    <property type="term" value="P:tRNA processing"/>
    <property type="evidence" value="ECO:0007669"/>
    <property type="project" value="UniProtKB-KW"/>
</dbReference>
<keyword evidence="5" id="KW-0479">Metal-binding</keyword>
<dbReference type="Gene3D" id="1.10.3090.10">
    <property type="entry name" value="cca-adding enzyme, domain 2"/>
    <property type="match status" value="1"/>
</dbReference>
<organism evidence="11 12">
    <name type="scientific">Stakelama tenebrarum</name>
    <dbReference type="NCBI Taxonomy" id="2711215"/>
    <lineage>
        <taxon>Bacteria</taxon>
        <taxon>Pseudomonadati</taxon>
        <taxon>Pseudomonadota</taxon>
        <taxon>Alphaproteobacteria</taxon>
        <taxon>Sphingomonadales</taxon>
        <taxon>Sphingomonadaceae</taxon>
        <taxon>Stakelama</taxon>
    </lineage>
</organism>
<name>A0A6G6Y4L4_9SPHN</name>
<dbReference type="InterPro" id="IPR050264">
    <property type="entry name" value="Bact_CCA-adding_enz_type3_sf"/>
</dbReference>
<evidence type="ECO:0000259" key="9">
    <source>
        <dbReference type="Pfam" id="PF01743"/>
    </source>
</evidence>
<feature type="domain" description="Poly A polymerase head" evidence="9">
    <location>
        <begin position="31"/>
        <end position="154"/>
    </location>
</feature>
<dbReference type="Pfam" id="PF12627">
    <property type="entry name" value="PolyA_pol_RNAbd"/>
    <property type="match status" value="1"/>
</dbReference>
<dbReference type="AlphaFoldDB" id="A0A6G6Y4L4"/>
<evidence type="ECO:0000313" key="11">
    <source>
        <dbReference type="EMBL" id="QIG79894.1"/>
    </source>
</evidence>
<dbReference type="GO" id="GO:0046872">
    <property type="term" value="F:metal ion binding"/>
    <property type="evidence" value="ECO:0007669"/>
    <property type="project" value="UniProtKB-KW"/>
</dbReference>
<dbReference type="SUPFAM" id="SSF81301">
    <property type="entry name" value="Nucleotidyltransferase"/>
    <property type="match status" value="1"/>
</dbReference>
<evidence type="ECO:0000256" key="3">
    <source>
        <dbReference type="ARBA" id="ARBA00022694"/>
    </source>
</evidence>
<dbReference type="CDD" id="cd05398">
    <property type="entry name" value="NT_ClassII-CCAase"/>
    <property type="match status" value="1"/>
</dbReference>
<dbReference type="KEGG" id="spzr:G5C33_08965"/>
<dbReference type="InterPro" id="IPR043519">
    <property type="entry name" value="NT_sf"/>
</dbReference>
<keyword evidence="6" id="KW-0547">Nucleotide-binding</keyword>
<evidence type="ECO:0000259" key="10">
    <source>
        <dbReference type="Pfam" id="PF12627"/>
    </source>
</evidence>
<keyword evidence="2 8" id="KW-0808">Transferase</keyword>
<dbReference type="InterPro" id="IPR002646">
    <property type="entry name" value="PolA_pol_head_dom"/>
</dbReference>
<dbReference type="GO" id="GO:0000049">
    <property type="term" value="F:tRNA binding"/>
    <property type="evidence" value="ECO:0007669"/>
    <property type="project" value="TreeGrafter"/>
</dbReference>
<evidence type="ECO:0000256" key="2">
    <source>
        <dbReference type="ARBA" id="ARBA00022679"/>
    </source>
</evidence>
<comment type="similarity">
    <text evidence="8">Belongs to the tRNA nucleotidyltransferase/poly(A) polymerase family.</text>
</comment>
<keyword evidence="3" id="KW-0819">tRNA processing</keyword>
<dbReference type="GO" id="GO:0000166">
    <property type="term" value="F:nucleotide binding"/>
    <property type="evidence" value="ECO:0007669"/>
    <property type="project" value="UniProtKB-KW"/>
</dbReference>
<evidence type="ECO:0000256" key="6">
    <source>
        <dbReference type="ARBA" id="ARBA00022741"/>
    </source>
</evidence>
<dbReference type="PANTHER" id="PTHR46173:SF1">
    <property type="entry name" value="CCA TRNA NUCLEOTIDYLTRANSFERASE 1, MITOCHONDRIAL"/>
    <property type="match status" value="1"/>
</dbReference>
<dbReference type="EMBL" id="CP049109">
    <property type="protein sequence ID" value="QIG79894.1"/>
    <property type="molecule type" value="Genomic_DNA"/>
</dbReference>
<dbReference type="PANTHER" id="PTHR46173">
    <property type="entry name" value="CCA TRNA NUCLEOTIDYLTRANSFERASE 1, MITOCHONDRIAL"/>
    <property type="match status" value="1"/>
</dbReference>
<evidence type="ECO:0000256" key="1">
    <source>
        <dbReference type="ARBA" id="ARBA00001946"/>
    </source>
</evidence>
<dbReference type="InterPro" id="IPR032828">
    <property type="entry name" value="PolyA_RNA-bd"/>
</dbReference>
<keyword evidence="8" id="KW-0694">RNA-binding</keyword>
<evidence type="ECO:0000256" key="8">
    <source>
        <dbReference type="RuleBase" id="RU003953"/>
    </source>
</evidence>
<keyword evidence="4" id="KW-0548">Nucleotidyltransferase</keyword>
<dbReference type="RefSeq" id="WP_165326903.1">
    <property type="nucleotide sequence ID" value="NZ_CP049109.1"/>
</dbReference>
<sequence length="407" mass="44805">MDAVMRLPEAEWRDRAGLSQLADVLGGGAHARFVGGAVRDTLLGLAVQDVDIATRHAPEEVLRRLKAAEIRSVPTGLAHGTITALLESGPVEVTTLRNDVSTDGRRATVAFTDDWREDAARRDFTMNALYADPDSGAIYDYFDGLTDLDARRVRFIGDPYRRIAEDHLRILRFFRFLARFGDEPDAEALAACTDRANDLMALSRERIADELLKLLVARDAVRVVDLMVARGILRPVLPEITVERIARLEHCAALEAAAGITPNAIRRLAALLPDDARLAENVAARLKLSKAQRKRLASAVEADLLGSPYRAAYRLGREQAIDRLLIHLAEPGDAVTAARDLSRWDIPKLPISGGELVTRGLEKGPEVARVLHAIEDRWIDENFPGVERVSEIADAEVAQAFRLRSSA</sequence>
<dbReference type="Proteomes" id="UP000501568">
    <property type="component" value="Chromosome"/>
</dbReference>
<reference evidence="11 12" key="1">
    <citation type="submission" date="2020-02" db="EMBL/GenBank/DDBJ databases">
        <authorList>
            <person name="Zheng R.K."/>
            <person name="Sun C.M."/>
        </authorList>
    </citation>
    <scope>NUCLEOTIDE SEQUENCE [LARGE SCALE GENOMIC DNA]</scope>
    <source>
        <strain evidence="12">zrk23</strain>
    </source>
</reference>
<comment type="cofactor">
    <cofactor evidence="1">
        <name>Mg(2+)</name>
        <dbReference type="ChEBI" id="CHEBI:18420"/>
    </cofactor>
</comment>
<dbReference type="Gene3D" id="3.30.460.10">
    <property type="entry name" value="Beta Polymerase, domain 2"/>
    <property type="match status" value="1"/>
</dbReference>
<keyword evidence="12" id="KW-1185">Reference proteome</keyword>
<evidence type="ECO:0000313" key="12">
    <source>
        <dbReference type="Proteomes" id="UP000501568"/>
    </source>
</evidence>
<proteinExistence type="inferred from homology"/>
<keyword evidence="7" id="KW-0460">Magnesium</keyword>
<feature type="domain" description="tRNA nucleotidyltransferase/poly(A) polymerase RNA and SrmB- binding" evidence="10">
    <location>
        <begin position="185"/>
        <end position="241"/>
    </location>
</feature>
<evidence type="ECO:0000256" key="4">
    <source>
        <dbReference type="ARBA" id="ARBA00022695"/>
    </source>
</evidence>